<dbReference type="InterPro" id="IPR022263">
    <property type="entry name" value="KxYKxGKxW"/>
</dbReference>
<dbReference type="SUPFAM" id="SSF52058">
    <property type="entry name" value="L domain-like"/>
    <property type="match status" value="1"/>
</dbReference>
<keyword evidence="1" id="KW-0732">Signal</keyword>
<feature type="domain" description="Ig-like" evidence="3">
    <location>
        <begin position="1253"/>
        <end position="1316"/>
    </location>
</feature>
<feature type="domain" description="Ig-like" evidence="3">
    <location>
        <begin position="1107"/>
        <end position="1166"/>
    </location>
</feature>
<name>W6T527_9LACO</name>
<dbReference type="RefSeq" id="WP_051502079.1">
    <property type="nucleotide sequence ID" value="NZ_KK036523.1"/>
</dbReference>
<dbReference type="Proteomes" id="UP000019247">
    <property type="component" value="Unassembled WGS sequence"/>
</dbReference>
<feature type="domain" description="Ig-like" evidence="3">
    <location>
        <begin position="1027"/>
        <end position="1073"/>
    </location>
</feature>
<dbReference type="InterPro" id="IPR011889">
    <property type="entry name" value="Liste_lipo_26"/>
</dbReference>
<accession>W6T527</accession>
<feature type="domain" description="Ig-like" evidence="3">
    <location>
        <begin position="689"/>
        <end position="762"/>
    </location>
</feature>
<dbReference type="NCBIfam" id="TIGR02167">
    <property type="entry name" value="Liste_lipo_26"/>
    <property type="match status" value="3"/>
</dbReference>
<evidence type="ECO:0000313" key="5">
    <source>
        <dbReference type="Proteomes" id="UP000019247"/>
    </source>
</evidence>
<evidence type="ECO:0000256" key="1">
    <source>
        <dbReference type="ARBA" id="ARBA00022729"/>
    </source>
</evidence>
<dbReference type="Pfam" id="PF07523">
    <property type="entry name" value="Big_3"/>
    <property type="match status" value="8"/>
</dbReference>
<dbReference type="STRING" id="1400520.LFAB_14610"/>
<evidence type="ECO:0000259" key="3">
    <source>
        <dbReference type="Pfam" id="PF07523"/>
    </source>
</evidence>
<feature type="region of interest" description="Disordered" evidence="2">
    <location>
        <begin position="43"/>
        <end position="258"/>
    </location>
</feature>
<dbReference type="InterPro" id="IPR022038">
    <property type="entry name" value="Ig-like_bact"/>
</dbReference>
<dbReference type="Gene3D" id="3.80.10.10">
    <property type="entry name" value="Ribonuclease Inhibitor"/>
    <property type="match status" value="1"/>
</dbReference>
<protein>
    <submittedName>
        <fullName evidence="4">Beta-fructosidase</fullName>
    </submittedName>
</protein>
<dbReference type="Pfam" id="PF03382">
    <property type="entry name" value="DUF285"/>
    <property type="match status" value="1"/>
</dbReference>
<proteinExistence type="predicted"/>
<feature type="domain" description="Ig-like" evidence="3">
    <location>
        <begin position="1187"/>
        <end position="1246"/>
    </location>
</feature>
<sequence>MNKGQDKKVYYKMYKKGRFWVFAGMTLAMLNVNTVVSHADEATDSSASAEESTNTTSVASQLSDQKVVLSSSNQASADTNSATSTNAGTATDTTKADTTSQEASSATGDTSASATDSSATSDSSVKPSDSSTGDTSNANTNGTTTEAAKATITSSTTDQTSGTTDSNSSTTDTTKTDAKASGTTDSATAETTNTNNSNEVKVASDNLTDSLDTVTTPATNADATNTDTNTTGDNTATNNGTTTTPATDNSAVDNVTTPETTGDTVAVAENEQLTDDLVTVQDAQAKVQDAVAAAAVTTPKSRAGLMRTAAADTIITGTDGWASWSLDQDTGVMTILSGSKIVTRGASLWAGRIYNDQYYTDSIKTIVIEPNVTTGNYFNMAFANLPNLTSIEGLQNINTSNATDMGGLFQSDPKLTSVDASGWDTSHVTNMSFMFYGDFGTTVKTSINVSGFDTSAVTNMSSMFTNNIQLTTIEGLDGFDTSKVTNMSDMFANTGLSKLDLTNFNSVSLVDTVNDSGTNGASGMFSGMTQLKTITFGPDFTLSNTAQFQDLFSGDSQLEELDLSHINMQLAIPDPAYVAPSDPGWLDYMSTYPRNSNMLSGTTSLKKLTLGPNNNLAVIGIASSNASLPEITKTDDYTGYWVDENDKSGKTYTSADLMALYSDPAADVPLVTYVWQVADKTTIKTTPVSIYAGGSWNWSQSITTLTDSDGNTVDVAALYAATPEAVTVTNTDASNPLDLEKAGIYNVTFTYNGKTETATIEVLANKNTLEVTDSKVVINKANGQASWQPADNFKSATNSDGSDLHVDDLTTTGNLDLTKAGSYTVTYQFTDKNGNVFSKDATVEVADTQATVAVKDSSLQAGKNTTWNAADNFVSATDENGQTVDFSAVKVSGTVDTTKAGVYPVTYTYTDGVGNVITQTANVEVTASKASLEAKDTSLVAGPSTTWTAADNFVSATDIDGKTVDVKDVKVSGTVDTTKAGDYPVTYTYTDAAGNEYTQTVTVTVVASEASLVAKGSTMVAGPNNAAWQASDNFVSAHDADGNELKLSDVTVSGTVNTQKAGKYAVMYSYTDAGGNQQLQVVTVEVTDTKATVAVKDSAVQAGKNTTWNAADNFVSATDENGQAVDFSAVKVSGTVDTTKAGIYPVTYTYTDGVGNVITQTANIEVTASKASVETKDTSLVAGPNTTWTAADNFVGATDIDGKAVDLKAVKVSGTVDTTKAGTYPVTYSYTDSQGNVVTSAVTITVVASQASVQAKDVSLTAGGTWNAAAGFVNATDVNGKALSLSDVKVSGTVDTTKAGTYTITYSYTDAAGNVFSQATTVTVTAATNPDNNNNGNTDNNGNTNNGNNGNGDNLNPGEPTKPAEKPSTPTESSKVTSQDDDIKVTTSDDMITPDKESSAKAKANAKMTKTAQTSGTKANVMPATAQINGSVNAPVAPKHATELPQTNEHAAAAEVIGLTLLAVTSLFGLSRFGRNRRHE</sequence>
<dbReference type="PATRIC" id="fig|1400520.3.peg.2863"/>
<feature type="region of interest" description="Disordered" evidence="2">
    <location>
        <begin position="1326"/>
        <end position="1398"/>
    </location>
</feature>
<dbReference type="Gene3D" id="2.60.40.10">
    <property type="entry name" value="Immunoglobulins"/>
    <property type="match status" value="7"/>
</dbReference>
<evidence type="ECO:0000256" key="2">
    <source>
        <dbReference type="SAM" id="MobiDB-lite"/>
    </source>
</evidence>
<organism evidence="4 5">
    <name type="scientific">Lactiplantibacillus fabifermentans T30PCM01</name>
    <dbReference type="NCBI Taxonomy" id="1400520"/>
    <lineage>
        <taxon>Bacteria</taxon>
        <taxon>Bacillati</taxon>
        <taxon>Bacillota</taxon>
        <taxon>Bacilli</taxon>
        <taxon>Lactobacillales</taxon>
        <taxon>Lactobacillaceae</taxon>
        <taxon>Lactiplantibacillus</taxon>
    </lineage>
</organism>
<feature type="domain" description="Ig-like" evidence="3">
    <location>
        <begin position="946"/>
        <end position="1003"/>
    </location>
</feature>
<dbReference type="NCBIfam" id="TIGR03715">
    <property type="entry name" value="KxYKxGKxW"/>
    <property type="match status" value="1"/>
</dbReference>
<feature type="compositionally biased region" description="Low complexity" evidence="2">
    <location>
        <begin position="44"/>
        <end position="60"/>
    </location>
</feature>
<feature type="compositionally biased region" description="Low complexity" evidence="2">
    <location>
        <begin position="1328"/>
        <end position="1358"/>
    </location>
</feature>
<feature type="compositionally biased region" description="Low complexity" evidence="2">
    <location>
        <begin position="212"/>
        <end position="249"/>
    </location>
</feature>
<reference evidence="4 5" key="1">
    <citation type="journal article" date="2014" name="Genome Announc.">
        <title>Genome Sequence of Lactobacillus fabifermentans Strain T30PCM01, Isolated from Fermenting Grape Marc.</title>
        <authorList>
            <person name="Treu L."/>
            <person name="Vendramin V."/>
            <person name="Bovo B."/>
            <person name="Giacomini A."/>
            <person name="Corich V."/>
            <person name="Campanaro S."/>
        </authorList>
    </citation>
    <scope>NUCLEOTIDE SEQUENCE [LARGE SCALE GENOMIC DNA]</scope>
    <source>
        <strain evidence="4 5">T30PCM01</strain>
    </source>
</reference>
<evidence type="ECO:0000313" key="4">
    <source>
        <dbReference type="EMBL" id="ETY73024.1"/>
    </source>
</evidence>
<feature type="domain" description="Ig-like" evidence="3">
    <location>
        <begin position="855"/>
        <end position="925"/>
    </location>
</feature>
<gene>
    <name evidence="4" type="ORF">LFAB_14610</name>
</gene>
<dbReference type="Pfam" id="PF19258">
    <property type="entry name" value="KxYKxGKxW_sig"/>
    <property type="match status" value="1"/>
</dbReference>
<dbReference type="eggNOG" id="COG3209">
    <property type="taxonomic scope" value="Bacteria"/>
</dbReference>
<dbReference type="eggNOG" id="COG4886">
    <property type="taxonomic scope" value="Bacteria"/>
</dbReference>
<dbReference type="InterPro" id="IPR005046">
    <property type="entry name" value="DUF285"/>
</dbReference>
<dbReference type="EMBL" id="AWWK01000074">
    <property type="protein sequence ID" value="ETY73024.1"/>
    <property type="molecule type" value="Genomic_DNA"/>
</dbReference>
<dbReference type="HOGENOM" id="CLU_249675_0_0_9"/>
<feature type="compositionally biased region" description="Low complexity" evidence="2">
    <location>
        <begin position="70"/>
        <end position="199"/>
    </location>
</feature>
<feature type="domain" description="Ig-like" evidence="3">
    <location>
        <begin position="786"/>
        <end position="834"/>
    </location>
</feature>
<dbReference type="InterPro" id="IPR032675">
    <property type="entry name" value="LRR_dom_sf"/>
</dbReference>
<dbReference type="OrthoDB" id="2253415at2"/>
<feature type="compositionally biased region" description="Polar residues" evidence="2">
    <location>
        <begin position="1368"/>
        <end position="1377"/>
    </location>
</feature>
<comment type="caution">
    <text evidence="4">The sequence shown here is derived from an EMBL/GenBank/DDBJ whole genome shotgun (WGS) entry which is preliminary data.</text>
</comment>
<dbReference type="InterPro" id="IPR013783">
    <property type="entry name" value="Ig-like_fold"/>
</dbReference>